<comment type="caution">
    <text evidence="2">The sequence shown here is derived from an EMBL/GenBank/DDBJ whole genome shotgun (WGS) entry which is preliminary data.</text>
</comment>
<dbReference type="AlphaFoldDB" id="A0A8H3F731"/>
<dbReference type="SUPFAM" id="SSF55221">
    <property type="entry name" value="Yeast killer toxins"/>
    <property type="match status" value="1"/>
</dbReference>
<proteinExistence type="predicted"/>
<dbReference type="InterPro" id="IPR015131">
    <property type="entry name" value="Killer_tox_Kp4"/>
</dbReference>
<dbReference type="OrthoDB" id="4177994at2759"/>
<dbReference type="InterPro" id="IPR011329">
    <property type="entry name" value="Killer_tox_Kp4/SMK"/>
</dbReference>
<dbReference type="Pfam" id="PF09044">
    <property type="entry name" value="Kp4"/>
    <property type="match status" value="1"/>
</dbReference>
<evidence type="ECO:0000313" key="3">
    <source>
        <dbReference type="Proteomes" id="UP000664521"/>
    </source>
</evidence>
<keyword evidence="3" id="KW-1185">Reference proteome</keyword>
<evidence type="ECO:0000259" key="1">
    <source>
        <dbReference type="Pfam" id="PF09044"/>
    </source>
</evidence>
<accession>A0A8H3F731</accession>
<feature type="domain" description="Killer toxin Kp4" evidence="1">
    <location>
        <begin position="6"/>
        <end position="96"/>
    </location>
</feature>
<dbReference type="Gene3D" id="3.30.430.10">
    <property type="entry name" value="Killer Toxin P4, subunit A"/>
    <property type="match status" value="1"/>
</dbReference>
<dbReference type="Proteomes" id="UP000664521">
    <property type="component" value="Unassembled WGS sequence"/>
</dbReference>
<organism evidence="2 3">
    <name type="scientific">Heterodermia speciosa</name>
    <dbReference type="NCBI Taxonomy" id="116794"/>
    <lineage>
        <taxon>Eukaryota</taxon>
        <taxon>Fungi</taxon>
        <taxon>Dikarya</taxon>
        <taxon>Ascomycota</taxon>
        <taxon>Pezizomycotina</taxon>
        <taxon>Lecanoromycetes</taxon>
        <taxon>OSLEUM clade</taxon>
        <taxon>Lecanoromycetidae</taxon>
        <taxon>Caliciales</taxon>
        <taxon>Physciaceae</taxon>
        <taxon>Heterodermia</taxon>
    </lineage>
</organism>
<reference evidence="2" key="1">
    <citation type="submission" date="2021-03" db="EMBL/GenBank/DDBJ databases">
        <authorList>
            <person name="Tagirdzhanova G."/>
        </authorList>
    </citation>
    <scope>NUCLEOTIDE SEQUENCE</scope>
</reference>
<sequence length="127" mass="13303">MHVLHDYMTPLTSAAHYYSGQHIACVQHRIPGLPVVGCYCAFLEGGGVPAAGVNGVVLVRSMERMMKAGCKGCGSVEIGNDGEEGKAGWLKVDYVSESACTGLCVYSARGELVLEWKPGDVGVVAAT</sequence>
<dbReference type="GO" id="GO:0005576">
    <property type="term" value="C:extracellular region"/>
    <property type="evidence" value="ECO:0007669"/>
    <property type="project" value="InterPro"/>
</dbReference>
<gene>
    <name evidence="2" type="ORF">HETSPECPRED_002504</name>
</gene>
<name>A0A8H3F731_9LECA</name>
<protein>
    <recommendedName>
        <fullName evidence="1">Killer toxin Kp4 domain-containing protein</fullName>
    </recommendedName>
</protein>
<dbReference type="EMBL" id="CAJPDS010000016">
    <property type="protein sequence ID" value="CAF9915486.1"/>
    <property type="molecule type" value="Genomic_DNA"/>
</dbReference>
<evidence type="ECO:0000313" key="2">
    <source>
        <dbReference type="EMBL" id="CAF9915486.1"/>
    </source>
</evidence>